<dbReference type="GO" id="GO:0016884">
    <property type="term" value="F:carbon-nitrogen ligase activity, with glutamine as amido-N-donor"/>
    <property type="evidence" value="ECO:0007669"/>
    <property type="project" value="InterPro"/>
</dbReference>
<dbReference type="AlphaFoldDB" id="A0A011R2A4"/>
<proteinExistence type="predicted"/>
<evidence type="ECO:0008006" key="3">
    <source>
        <dbReference type="Google" id="ProtNLM"/>
    </source>
</evidence>
<dbReference type="InterPro" id="IPR023168">
    <property type="entry name" value="GatB_Yqey_C_2"/>
</dbReference>
<dbReference type="Gene3D" id="1.10.1510.10">
    <property type="entry name" value="Uncharacterised protein YqeY/AIM41 PF09424, N-terminal domain"/>
    <property type="match status" value="1"/>
</dbReference>
<gene>
    <name evidence="1" type="ORF">AW11_03652</name>
</gene>
<evidence type="ECO:0000313" key="2">
    <source>
        <dbReference type="Proteomes" id="UP000022141"/>
    </source>
</evidence>
<dbReference type="PATRIC" id="fig|1454004.3.peg.3758"/>
<accession>A0A011R2A4</accession>
<dbReference type="eggNOG" id="COG1610">
    <property type="taxonomic scope" value="Bacteria"/>
</dbReference>
<comment type="caution">
    <text evidence="1">The sequence shown here is derived from an EMBL/GenBank/DDBJ whole genome shotgun (WGS) entry which is preliminary data.</text>
</comment>
<dbReference type="PANTHER" id="PTHR28055">
    <property type="entry name" value="ALTERED INHERITANCE OF MITOCHONDRIA PROTEIN 41, MITOCHONDRIAL"/>
    <property type="match status" value="1"/>
</dbReference>
<organism evidence="1 2">
    <name type="scientific">Accumulibacter regalis</name>
    <dbReference type="NCBI Taxonomy" id="522306"/>
    <lineage>
        <taxon>Bacteria</taxon>
        <taxon>Pseudomonadati</taxon>
        <taxon>Pseudomonadota</taxon>
        <taxon>Betaproteobacteria</taxon>
        <taxon>Candidatus Accumulibacter</taxon>
    </lineage>
</organism>
<dbReference type="Pfam" id="PF09424">
    <property type="entry name" value="YqeY"/>
    <property type="match status" value="1"/>
</dbReference>
<dbReference type="InterPro" id="IPR003789">
    <property type="entry name" value="Asn/Gln_tRNA_amidoTrase-B-like"/>
</dbReference>
<dbReference type="Proteomes" id="UP000022141">
    <property type="component" value="Unassembled WGS sequence"/>
</dbReference>
<dbReference type="InterPro" id="IPR019004">
    <property type="entry name" value="YqeY/Aim41"/>
</dbReference>
<evidence type="ECO:0000313" key="1">
    <source>
        <dbReference type="EMBL" id="EXI85329.1"/>
    </source>
</evidence>
<keyword evidence="2" id="KW-1185">Reference proteome</keyword>
<sequence length="149" mass="15875">MTLKARINEDVKAAMRARNAKTLGTLRLLLAAIKQREVDERVVLDDAAVVAVIGKMLKQRRDSISQYAAAGRNDLADAEQFESELLSAYLPAALPTEALVAAICEAIASTGAGSPADMGKVMAELRPRLNGRADMGEVSRLVKARLAGT</sequence>
<reference evidence="1" key="1">
    <citation type="submission" date="2014-02" db="EMBL/GenBank/DDBJ databases">
        <title>Expanding our view of genomic diversity in Candidatus Accumulibacter clades.</title>
        <authorList>
            <person name="Skennerton C.T."/>
            <person name="Barr J.J."/>
            <person name="Slater F.R."/>
            <person name="Bond P.L."/>
            <person name="Tyson G.W."/>
        </authorList>
    </citation>
    <scope>NUCLEOTIDE SEQUENCE [LARGE SCALE GENOMIC DNA]</scope>
</reference>
<dbReference type="SUPFAM" id="SSF89095">
    <property type="entry name" value="GatB/YqeY motif"/>
    <property type="match status" value="1"/>
</dbReference>
<protein>
    <recommendedName>
        <fullName evidence="3">Glutamyl-tRNA amidotransferase</fullName>
    </recommendedName>
</protein>
<dbReference type="PANTHER" id="PTHR28055:SF1">
    <property type="entry name" value="ALTERED INHERITANCE OF MITOCHONDRIA PROTEIN 41, MITOCHONDRIAL"/>
    <property type="match status" value="1"/>
</dbReference>
<dbReference type="InterPro" id="IPR042184">
    <property type="entry name" value="YqeY/Aim41_N"/>
</dbReference>
<dbReference type="Gene3D" id="1.10.10.410">
    <property type="match status" value="1"/>
</dbReference>
<name>A0A011R2A4_ACCRE</name>
<dbReference type="EMBL" id="JEMY01000057">
    <property type="protein sequence ID" value="EXI85329.1"/>
    <property type="molecule type" value="Genomic_DNA"/>
</dbReference>
<dbReference type="STRING" id="1454004.AW11_03652"/>